<dbReference type="AlphaFoldDB" id="F7VBQ2"/>
<evidence type="ECO:0000313" key="2">
    <source>
        <dbReference type="Proteomes" id="UP000004319"/>
    </source>
</evidence>
<gene>
    <name evidence="1" type="ORF">ATPR_0801</name>
</gene>
<evidence type="ECO:0000313" key="1">
    <source>
        <dbReference type="EMBL" id="GAA07797.1"/>
    </source>
</evidence>
<proteinExistence type="predicted"/>
<dbReference type="EMBL" id="BABS01000015">
    <property type="protein sequence ID" value="GAA07797.1"/>
    <property type="molecule type" value="Genomic_DNA"/>
</dbReference>
<organism evidence="1 2">
    <name type="scientific">Acetobacter tropicalis NBRC 101654</name>
    <dbReference type="NCBI Taxonomy" id="749388"/>
    <lineage>
        <taxon>Bacteria</taxon>
        <taxon>Pseudomonadati</taxon>
        <taxon>Pseudomonadota</taxon>
        <taxon>Alphaproteobacteria</taxon>
        <taxon>Acetobacterales</taxon>
        <taxon>Acetobacteraceae</taxon>
        <taxon>Acetobacter</taxon>
    </lineage>
</organism>
<dbReference type="Proteomes" id="UP000004319">
    <property type="component" value="Unassembled WGS sequence"/>
</dbReference>
<name>F7VBQ2_9PROT</name>
<comment type="caution">
    <text evidence="1">The sequence shown here is derived from an EMBL/GenBank/DDBJ whole genome shotgun (WGS) entry which is preliminary data.</text>
</comment>
<sequence>MAPPVLPSLTFRHYFVGQAVAKGISFCCAPLLLTDAIVLLLPDVLQKSWNGGIRRKAIVAKVHFLPKRMTLQNILRTSLLKESAR</sequence>
<protein>
    <submittedName>
        <fullName evidence="1">Uncharacterized protein</fullName>
    </submittedName>
</protein>
<accession>F7VBQ2</accession>
<reference evidence="1 2" key="1">
    <citation type="journal article" date="2011" name="Biochem. Biophys. Res. Commun.">
        <title>Increased number of Arginine-based salt bridges contributes to the thermotolerance of thermotolerant acetic acid bacteria, Acetobacter tropicalis SKU1100.</title>
        <authorList>
            <person name="Matsutani M."/>
            <person name="Hirakawa H."/>
            <person name="Nishikura M."/>
            <person name="Soemphol W."/>
            <person name="Ali I.A.I."/>
            <person name="Yakushi T."/>
            <person name="Matsushita K."/>
        </authorList>
    </citation>
    <scope>NUCLEOTIDE SEQUENCE [LARGE SCALE GENOMIC DNA]</scope>
    <source>
        <strain evidence="1 2">NBRC 101654</strain>
    </source>
</reference>